<feature type="transmembrane region" description="Helical" evidence="6">
    <location>
        <begin position="140"/>
        <end position="163"/>
    </location>
</feature>
<feature type="transmembrane region" description="Helical" evidence="6">
    <location>
        <begin position="51"/>
        <end position="70"/>
    </location>
</feature>
<dbReference type="PRINTS" id="PR01035">
    <property type="entry name" value="TCRTETA"/>
</dbReference>
<feature type="transmembrane region" description="Helical" evidence="6">
    <location>
        <begin position="326"/>
        <end position="343"/>
    </location>
</feature>
<dbReference type="STRING" id="260084.SAMN02927928_3595"/>
<feature type="domain" description="Major facilitator superfamily (MFS) profile" evidence="7">
    <location>
        <begin position="12"/>
        <end position="421"/>
    </location>
</feature>
<dbReference type="InterPro" id="IPR011701">
    <property type="entry name" value="MFS"/>
</dbReference>
<evidence type="ECO:0000256" key="5">
    <source>
        <dbReference type="ARBA" id="ARBA00023136"/>
    </source>
</evidence>
<dbReference type="OrthoDB" id="9764259at2"/>
<evidence type="ECO:0000259" key="7">
    <source>
        <dbReference type="PROSITE" id="PS50850"/>
    </source>
</evidence>
<evidence type="ECO:0000256" key="4">
    <source>
        <dbReference type="ARBA" id="ARBA00022989"/>
    </source>
</evidence>
<evidence type="ECO:0000256" key="1">
    <source>
        <dbReference type="ARBA" id="ARBA00004141"/>
    </source>
</evidence>
<dbReference type="PANTHER" id="PTHR23504">
    <property type="entry name" value="MAJOR FACILITATOR SUPERFAMILY DOMAIN-CONTAINING PROTEIN 10"/>
    <property type="match status" value="1"/>
</dbReference>
<keyword evidence="3 6" id="KW-0812">Transmembrane</keyword>
<accession>A0A1G4THP7</accession>
<dbReference type="AlphaFoldDB" id="A0A1G4THP7"/>
<feature type="transmembrane region" description="Helical" evidence="6">
    <location>
        <begin position="12"/>
        <end position="31"/>
    </location>
</feature>
<feature type="transmembrane region" description="Helical" evidence="6">
    <location>
        <begin position="391"/>
        <end position="414"/>
    </location>
</feature>
<gene>
    <name evidence="8" type="ORF">SAMN02927928_3595</name>
</gene>
<dbReference type="PROSITE" id="PS50850">
    <property type="entry name" value="MFS"/>
    <property type="match status" value="1"/>
</dbReference>
<feature type="transmembrane region" description="Helical" evidence="6">
    <location>
        <begin position="364"/>
        <end position="385"/>
    </location>
</feature>
<feature type="transmembrane region" description="Helical" evidence="6">
    <location>
        <begin position="240"/>
        <end position="261"/>
    </location>
</feature>
<dbReference type="GO" id="GO:0016020">
    <property type="term" value="C:membrane"/>
    <property type="evidence" value="ECO:0007669"/>
    <property type="project" value="UniProtKB-SubCell"/>
</dbReference>
<dbReference type="InterPro" id="IPR036259">
    <property type="entry name" value="MFS_trans_sf"/>
</dbReference>
<reference evidence="9" key="1">
    <citation type="submission" date="2016-10" db="EMBL/GenBank/DDBJ databases">
        <authorList>
            <person name="Varghese N."/>
            <person name="Submissions S."/>
        </authorList>
    </citation>
    <scope>NUCLEOTIDE SEQUENCE [LARGE SCALE GENOMIC DNA]</scope>
    <source>
        <strain evidence="9">CGMCC 1.3431</strain>
    </source>
</reference>
<evidence type="ECO:0000256" key="3">
    <source>
        <dbReference type="ARBA" id="ARBA00022692"/>
    </source>
</evidence>
<keyword evidence="2" id="KW-0813">Transport</keyword>
<dbReference type="InterPro" id="IPR020846">
    <property type="entry name" value="MFS_dom"/>
</dbReference>
<name>A0A1G4THP7_9CAUL</name>
<dbReference type="Gene3D" id="1.20.1250.20">
    <property type="entry name" value="MFS general substrate transporter like domains"/>
    <property type="match status" value="1"/>
</dbReference>
<comment type="subcellular location">
    <subcellularLocation>
        <location evidence="1">Membrane</location>
        <topology evidence="1">Multi-pass membrane protein</topology>
    </subcellularLocation>
</comment>
<dbReference type="SUPFAM" id="SSF103473">
    <property type="entry name" value="MFS general substrate transporter"/>
    <property type="match status" value="1"/>
</dbReference>
<dbReference type="Proteomes" id="UP000199150">
    <property type="component" value="Unassembled WGS sequence"/>
</dbReference>
<keyword evidence="5 6" id="KW-0472">Membrane</keyword>
<feature type="transmembrane region" description="Helical" evidence="6">
    <location>
        <begin position="82"/>
        <end position="100"/>
    </location>
</feature>
<feature type="transmembrane region" description="Helical" evidence="6">
    <location>
        <begin position="183"/>
        <end position="203"/>
    </location>
</feature>
<dbReference type="EMBL" id="FMTS01000008">
    <property type="protein sequence ID" value="SCW80920.1"/>
    <property type="molecule type" value="Genomic_DNA"/>
</dbReference>
<evidence type="ECO:0000313" key="8">
    <source>
        <dbReference type="EMBL" id="SCW80920.1"/>
    </source>
</evidence>
<organism evidence="8 9">
    <name type="scientific">Asticcacaulis taihuensis</name>
    <dbReference type="NCBI Taxonomy" id="260084"/>
    <lineage>
        <taxon>Bacteria</taxon>
        <taxon>Pseudomonadati</taxon>
        <taxon>Pseudomonadota</taxon>
        <taxon>Alphaproteobacteria</taxon>
        <taxon>Caulobacterales</taxon>
        <taxon>Caulobacteraceae</taxon>
        <taxon>Asticcacaulis</taxon>
    </lineage>
</organism>
<dbReference type="RefSeq" id="WP_090650542.1">
    <property type="nucleotide sequence ID" value="NZ_CBCRYE010000002.1"/>
</dbReference>
<dbReference type="PANTHER" id="PTHR23504:SF15">
    <property type="entry name" value="MAJOR FACILITATOR SUPERFAMILY (MFS) PROFILE DOMAIN-CONTAINING PROTEIN"/>
    <property type="match status" value="1"/>
</dbReference>
<evidence type="ECO:0000256" key="6">
    <source>
        <dbReference type="SAM" id="Phobius"/>
    </source>
</evidence>
<dbReference type="Pfam" id="PF07690">
    <property type="entry name" value="MFS_1"/>
    <property type="match status" value="1"/>
</dbReference>
<keyword evidence="4 6" id="KW-1133">Transmembrane helix</keyword>
<evidence type="ECO:0000256" key="2">
    <source>
        <dbReference type="ARBA" id="ARBA00022448"/>
    </source>
</evidence>
<feature type="transmembrane region" description="Helical" evidence="6">
    <location>
        <begin position="273"/>
        <end position="293"/>
    </location>
</feature>
<evidence type="ECO:0000313" key="9">
    <source>
        <dbReference type="Proteomes" id="UP000199150"/>
    </source>
</evidence>
<protein>
    <submittedName>
        <fullName evidence="8">MFS transporter, DHA1 family, tetracycline resistance protein</fullName>
    </submittedName>
</protein>
<feature type="transmembrane region" description="Helical" evidence="6">
    <location>
        <begin position="106"/>
        <end position="128"/>
    </location>
</feature>
<keyword evidence="9" id="KW-1185">Reference proteome</keyword>
<proteinExistence type="predicted"/>
<dbReference type="GO" id="GO:0022857">
    <property type="term" value="F:transmembrane transporter activity"/>
    <property type="evidence" value="ECO:0007669"/>
    <property type="project" value="InterPro"/>
</dbReference>
<dbReference type="InterPro" id="IPR001958">
    <property type="entry name" value="Tet-R_TetA/multi-R_MdtG-like"/>
</dbReference>
<dbReference type="CDD" id="cd17388">
    <property type="entry name" value="MFS_TetA"/>
    <property type="match status" value="1"/>
</dbReference>
<sequence>MPETPATPRKAAAAFILVTVFIDMLSIGVIIPVLPNLIKSFLGGSVSEAGLWTGIFGAAWGLAQFLFTPVQGGLSDAIGRRPVVLASNFGTGVDFLFMALAPGLWWLLIGRIISGMTSASISTAYAYMSDVTPPEKRAGVYGLMGAAFGVGFVVGPSLGGVLGGGLHFNFLGDAIQFNGDHHYPFFFAAALSLCNFLYGLFVLPESLPKDKRKPFSFHTANPIGAIKFLARSAQVMRLSLMYFLLMFGQSVFPTTMVLYAGYRFGWGPTEVGLMLAVVGILSAIVQGGLTGVITRRIGERKAMYIGIGASLIAYTAYGLAPNWQVFVGFIAIGCFGGLAMPNIQSLMSSKVDPKEQGTLQGSNMSLTTMGNIVAPLIFGYVLSAVTRPGVAVVYSGAAFLVAAVCTLLCLWLATGVRQSLAVEKAYGGEPQIDG</sequence>